<dbReference type="Gene3D" id="1.20.1250.20">
    <property type="entry name" value="MFS general substrate transporter like domains"/>
    <property type="match status" value="1"/>
</dbReference>
<accession>A0A9W9QGS4</accession>
<feature type="transmembrane region" description="Helical" evidence="6">
    <location>
        <begin position="288"/>
        <end position="312"/>
    </location>
</feature>
<feature type="transmembrane region" description="Helical" evidence="6">
    <location>
        <begin position="353"/>
        <end position="373"/>
    </location>
</feature>
<keyword evidence="5 6" id="KW-0472">Membrane</keyword>
<evidence type="ECO:0000256" key="2">
    <source>
        <dbReference type="ARBA" id="ARBA00022448"/>
    </source>
</evidence>
<evidence type="ECO:0000313" key="7">
    <source>
        <dbReference type="EMBL" id="KAJ5331993.1"/>
    </source>
</evidence>
<dbReference type="Proteomes" id="UP001147746">
    <property type="component" value="Unassembled WGS sequence"/>
</dbReference>
<feature type="transmembrane region" description="Helical" evidence="6">
    <location>
        <begin position="145"/>
        <end position="164"/>
    </location>
</feature>
<sequence>MTAPKPEIVHLESGASVADEFAGPSDPKLAMMKSSVADDALQMAIDSQGETWTEEEERAVVRKIDLVILPLLFLGSLVGYADSQAYGFAALFGLVEDLGLFIAKVVDGKIVLDTTKYQLSAGMTSLGGAAGQYLLLLPAQLLPSGVVYGLIQFYIGTLALLTIVCKDTAQIMALRWKTAEQPLRIGVIIAGNAVGSLVGNGVDFGALNIAGTFAASRWKWIYVILGSCALFSGILIILALPATPMKAWFLSPRERLIAVSRLMKNQTGIHTRKFKLRQGLSTFLDPQVYLLCIFSFTFSFSNVAVSSFGGFLVTSFGYSQRRALVLFMPASAIALACIVAAGFLGSRFPRHRIVIAILFILPSLLGNVLLWKMRRDNKSGLLAGLYIHYSLLAANIAGHSKKTVVMGTITVMAALGGFSGPWAYQGNQAAQGYLDGQISTLCLFCASIAAYIALWFYYTYTNEKKSARVENGPNQDADPMLAFMDLTDKENPQFQYTR</sequence>
<feature type="transmembrane region" description="Helical" evidence="6">
    <location>
        <begin position="324"/>
        <end position="346"/>
    </location>
</feature>
<organism evidence="7 8">
    <name type="scientific">Penicillium atrosanguineum</name>
    <dbReference type="NCBI Taxonomy" id="1132637"/>
    <lineage>
        <taxon>Eukaryota</taxon>
        <taxon>Fungi</taxon>
        <taxon>Dikarya</taxon>
        <taxon>Ascomycota</taxon>
        <taxon>Pezizomycotina</taxon>
        <taxon>Eurotiomycetes</taxon>
        <taxon>Eurotiomycetidae</taxon>
        <taxon>Eurotiales</taxon>
        <taxon>Aspergillaceae</taxon>
        <taxon>Penicillium</taxon>
    </lineage>
</organism>
<keyword evidence="8" id="KW-1185">Reference proteome</keyword>
<evidence type="ECO:0000256" key="3">
    <source>
        <dbReference type="ARBA" id="ARBA00022692"/>
    </source>
</evidence>
<feature type="transmembrane region" description="Helical" evidence="6">
    <location>
        <begin position="436"/>
        <end position="458"/>
    </location>
</feature>
<evidence type="ECO:0000313" key="8">
    <source>
        <dbReference type="Proteomes" id="UP001147746"/>
    </source>
</evidence>
<evidence type="ECO:0000256" key="6">
    <source>
        <dbReference type="SAM" id="Phobius"/>
    </source>
</evidence>
<dbReference type="AlphaFoldDB" id="A0A9W9QGS4"/>
<feature type="transmembrane region" description="Helical" evidence="6">
    <location>
        <begin position="379"/>
        <end position="397"/>
    </location>
</feature>
<comment type="subcellular location">
    <subcellularLocation>
        <location evidence="1">Membrane</location>
        <topology evidence="1">Multi-pass membrane protein</topology>
    </subcellularLocation>
</comment>
<evidence type="ECO:0000256" key="1">
    <source>
        <dbReference type="ARBA" id="ARBA00004141"/>
    </source>
</evidence>
<gene>
    <name evidence="7" type="ORF">N7476_001776</name>
</gene>
<feature type="transmembrane region" description="Helical" evidence="6">
    <location>
        <begin position="220"/>
        <end position="240"/>
    </location>
</feature>
<feature type="transmembrane region" description="Helical" evidence="6">
    <location>
        <begin position="185"/>
        <end position="214"/>
    </location>
</feature>
<evidence type="ECO:0000256" key="4">
    <source>
        <dbReference type="ARBA" id="ARBA00022989"/>
    </source>
</evidence>
<keyword evidence="4 6" id="KW-1133">Transmembrane helix</keyword>
<dbReference type="PANTHER" id="PTHR43791">
    <property type="entry name" value="PERMEASE-RELATED"/>
    <property type="match status" value="1"/>
</dbReference>
<reference evidence="7" key="1">
    <citation type="submission" date="2022-12" db="EMBL/GenBank/DDBJ databases">
        <authorList>
            <person name="Petersen C."/>
        </authorList>
    </citation>
    <scope>NUCLEOTIDE SEQUENCE</scope>
    <source>
        <strain evidence="7">IBT 21472</strain>
    </source>
</reference>
<dbReference type="PANTHER" id="PTHR43791:SF70">
    <property type="entry name" value="MAJOR FACILITATOR SUPERFAMILY (MFS) PROFILE DOMAIN-CONTAINING PROTEIN"/>
    <property type="match status" value="1"/>
</dbReference>
<dbReference type="EMBL" id="JAPZBO010000001">
    <property type="protein sequence ID" value="KAJ5331993.1"/>
    <property type="molecule type" value="Genomic_DNA"/>
</dbReference>
<dbReference type="InterPro" id="IPR036259">
    <property type="entry name" value="MFS_trans_sf"/>
</dbReference>
<dbReference type="OrthoDB" id="1932925at2759"/>
<keyword evidence="3 6" id="KW-0812">Transmembrane</keyword>
<proteinExistence type="predicted"/>
<comment type="caution">
    <text evidence="7">The sequence shown here is derived from an EMBL/GenBank/DDBJ whole genome shotgun (WGS) entry which is preliminary data.</text>
</comment>
<feature type="transmembrane region" description="Helical" evidence="6">
    <location>
        <begin position="64"/>
        <end position="81"/>
    </location>
</feature>
<dbReference type="GO" id="GO:0016020">
    <property type="term" value="C:membrane"/>
    <property type="evidence" value="ECO:0007669"/>
    <property type="project" value="UniProtKB-SubCell"/>
</dbReference>
<reference evidence="7" key="2">
    <citation type="journal article" date="2023" name="IMA Fungus">
        <title>Comparative genomic study of the Penicillium genus elucidates a diverse pangenome and 15 lateral gene transfer events.</title>
        <authorList>
            <person name="Petersen C."/>
            <person name="Sorensen T."/>
            <person name="Nielsen M.R."/>
            <person name="Sondergaard T.E."/>
            <person name="Sorensen J.L."/>
            <person name="Fitzpatrick D.A."/>
            <person name="Frisvad J.C."/>
            <person name="Nielsen K.L."/>
        </authorList>
    </citation>
    <scope>NUCLEOTIDE SEQUENCE</scope>
    <source>
        <strain evidence="7">IBT 21472</strain>
    </source>
</reference>
<evidence type="ECO:0000256" key="5">
    <source>
        <dbReference type="ARBA" id="ARBA00023136"/>
    </source>
</evidence>
<dbReference type="GO" id="GO:0022857">
    <property type="term" value="F:transmembrane transporter activity"/>
    <property type="evidence" value="ECO:0007669"/>
    <property type="project" value="TreeGrafter"/>
</dbReference>
<dbReference type="SUPFAM" id="SSF103473">
    <property type="entry name" value="MFS general substrate transporter"/>
    <property type="match status" value="1"/>
</dbReference>
<feature type="transmembrane region" description="Helical" evidence="6">
    <location>
        <begin position="404"/>
        <end position="424"/>
    </location>
</feature>
<keyword evidence="2" id="KW-0813">Transport</keyword>
<protein>
    <submittedName>
        <fullName evidence="7">Major facilitator superfamily domain-containing protein</fullName>
    </submittedName>
</protein>
<name>A0A9W9QGS4_9EURO</name>